<dbReference type="Pfam" id="PF01774">
    <property type="entry name" value="UreD"/>
    <property type="match status" value="1"/>
</dbReference>
<dbReference type="RefSeq" id="WP_118152790.1">
    <property type="nucleotide sequence ID" value="NZ_QWEY01000006.1"/>
</dbReference>
<dbReference type="OrthoDB" id="9798842at2"/>
<organism evidence="4 5">
    <name type="scientific">Pseudotabrizicola alkalilacus</name>
    <dbReference type="NCBI Taxonomy" id="2305252"/>
    <lineage>
        <taxon>Bacteria</taxon>
        <taxon>Pseudomonadati</taxon>
        <taxon>Pseudomonadota</taxon>
        <taxon>Alphaproteobacteria</taxon>
        <taxon>Rhodobacterales</taxon>
        <taxon>Paracoccaceae</taxon>
        <taxon>Pseudotabrizicola</taxon>
    </lineage>
</organism>
<dbReference type="GO" id="GO:0005737">
    <property type="term" value="C:cytoplasm"/>
    <property type="evidence" value="ECO:0007669"/>
    <property type="project" value="UniProtKB-SubCell"/>
</dbReference>
<dbReference type="PANTHER" id="PTHR33643:SF1">
    <property type="entry name" value="UREASE ACCESSORY PROTEIN D"/>
    <property type="match status" value="1"/>
</dbReference>
<comment type="subunit">
    <text evidence="3">UreD, UreF and UreG form a complex that acts as a GTP-hydrolysis-dependent molecular chaperone, activating the urease apoprotein by helping to assemble the nickel containing metallocenter of UreC. The UreE protein probably delivers the nickel.</text>
</comment>
<proteinExistence type="inferred from homology"/>
<gene>
    <name evidence="3" type="primary">ureD</name>
    <name evidence="4" type="ORF">D1012_12820</name>
</gene>
<comment type="function">
    <text evidence="3">Required for maturation of urease via the functional incorporation of the urease nickel metallocenter.</text>
</comment>
<keyword evidence="5" id="KW-1185">Reference proteome</keyword>
<evidence type="ECO:0000256" key="3">
    <source>
        <dbReference type="HAMAP-Rule" id="MF_01384"/>
    </source>
</evidence>
<dbReference type="EMBL" id="QWEY01000006">
    <property type="protein sequence ID" value="RGP37023.1"/>
    <property type="molecule type" value="Genomic_DNA"/>
</dbReference>
<evidence type="ECO:0000313" key="4">
    <source>
        <dbReference type="EMBL" id="RGP37023.1"/>
    </source>
</evidence>
<keyword evidence="2 3" id="KW-0143">Chaperone</keyword>
<dbReference type="GO" id="GO:0016151">
    <property type="term" value="F:nickel cation binding"/>
    <property type="evidence" value="ECO:0007669"/>
    <property type="project" value="UniProtKB-UniRule"/>
</dbReference>
<protein>
    <recommendedName>
        <fullName evidence="3">Urease accessory protein UreD</fullName>
    </recommendedName>
</protein>
<dbReference type="HAMAP" id="MF_01384">
    <property type="entry name" value="UreD"/>
    <property type="match status" value="1"/>
</dbReference>
<dbReference type="AlphaFoldDB" id="A0A411Z1T1"/>
<sequence>MFAAPITEPMQRSRGEASVTLVCGPVGMRLTGLRQQGSAKCILPHGPRGRDGLPEVVFLNTSGGLTGGDMLSYAVQLGPRARAVATTQTAERAYRSSGGAARVRVTMEVGEGGWLEWLPQETILFDDSRLDRRTVLDLAPGAGCLLLESVVLGRAAMGETVTKIALRDWREIRQSGRPVMVEPLVLGDRALQTGAAGLMGARAFASLAMLGQGVADLLDPLRAVLDEPGVTAAASAPDGRLMLRMMAADGWPLRRQIARCLAVLRRGAPLPRVWQM</sequence>
<dbReference type="InterPro" id="IPR002669">
    <property type="entry name" value="UreD"/>
</dbReference>
<reference evidence="4 5" key="1">
    <citation type="submission" date="2018-08" db="EMBL/GenBank/DDBJ databases">
        <title>Flavobacterium tibetense sp. nov., isolated from a wetland YonghuCo on Tibetan Plateau.</title>
        <authorList>
            <person name="Phurbu D."/>
            <person name="Lu H."/>
            <person name="Xing P."/>
        </authorList>
    </citation>
    <scope>NUCLEOTIDE SEQUENCE [LARGE SCALE GENOMIC DNA]</scope>
    <source>
        <strain evidence="4 5">DJC</strain>
    </source>
</reference>
<dbReference type="PANTHER" id="PTHR33643">
    <property type="entry name" value="UREASE ACCESSORY PROTEIN D"/>
    <property type="match status" value="1"/>
</dbReference>
<evidence type="ECO:0000256" key="2">
    <source>
        <dbReference type="ARBA" id="ARBA00023186"/>
    </source>
</evidence>
<dbReference type="Proteomes" id="UP000284547">
    <property type="component" value="Unassembled WGS sequence"/>
</dbReference>
<name>A0A411Z1T1_9RHOB</name>
<evidence type="ECO:0000256" key="1">
    <source>
        <dbReference type="ARBA" id="ARBA00007177"/>
    </source>
</evidence>
<comment type="similarity">
    <text evidence="1 3">Belongs to the UreD family.</text>
</comment>
<comment type="caution">
    <text evidence="4">The sequence shown here is derived from an EMBL/GenBank/DDBJ whole genome shotgun (WGS) entry which is preliminary data.</text>
</comment>
<keyword evidence="3" id="KW-0963">Cytoplasm</keyword>
<evidence type="ECO:0000313" key="5">
    <source>
        <dbReference type="Proteomes" id="UP000284547"/>
    </source>
</evidence>
<keyword evidence="3" id="KW-0996">Nickel insertion</keyword>
<accession>A0A411Z1T1</accession>
<comment type="subcellular location">
    <subcellularLocation>
        <location evidence="3">Cytoplasm</location>
    </subcellularLocation>
</comment>